<dbReference type="Gene3D" id="3.40.30.10">
    <property type="entry name" value="Glutaredoxin"/>
    <property type="match status" value="1"/>
</dbReference>
<feature type="domain" description="GST N-terminal" evidence="3">
    <location>
        <begin position="18"/>
        <end position="96"/>
    </location>
</feature>
<evidence type="ECO:0000313" key="7">
    <source>
        <dbReference type="RefSeq" id="XP_028136822.1"/>
    </source>
</evidence>
<proteinExistence type="inferred from homology"/>
<dbReference type="EnsemblMetazoa" id="XM_050648855.1">
    <property type="protein sequence ID" value="XP_050504812.1"/>
    <property type="gene ID" value="LOC126883371"/>
</dbReference>
<evidence type="ECO:0000313" key="6">
    <source>
        <dbReference type="Proteomes" id="UP001652700"/>
    </source>
</evidence>
<dbReference type="OrthoDB" id="4951845at2759"/>
<feature type="domain" description="GST C-terminal" evidence="4">
    <location>
        <begin position="101"/>
        <end position="226"/>
    </location>
</feature>
<dbReference type="GO" id="GO:0005737">
    <property type="term" value="C:cytoplasm"/>
    <property type="evidence" value="ECO:0007669"/>
    <property type="project" value="InterPro"/>
</dbReference>
<dbReference type="Pfam" id="PF13410">
    <property type="entry name" value="GST_C_2"/>
    <property type="match status" value="1"/>
</dbReference>
<dbReference type="Pfam" id="PF13417">
    <property type="entry name" value="GST_N_3"/>
    <property type="match status" value="1"/>
</dbReference>
<evidence type="ECO:0000256" key="1">
    <source>
        <dbReference type="ARBA" id="ARBA00011067"/>
    </source>
</evidence>
<dbReference type="PROSITE" id="PS50404">
    <property type="entry name" value="GST_NTER"/>
    <property type="match status" value="1"/>
</dbReference>
<evidence type="ECO:0000256" key="2">
    <source>
        <dbReference type="ARBA" id="ARBA00023002"/>
    </source>
</evidence>
<dbReference type="InterPro" id="IPR036282">
    <property type="entry name" value="Glutathione-S-Trfase_C_sf"/>
</dbReference>
<organism evidence="7">
    <name type="scientific">Diabrotica virgifera virgifera</name>
    <name type="common">western corn rootworm</name>
    <dbReference type="NCBI Taxonomy" id="50390"/>
    <lineage>
        <taxon>Eukaryota</taxon>
        <taxon>Metazoa</taxon>
        <taxon>Ecdysozoa</taxon>
        <taxon>Arthropoda</taxon>
        <taxon>Hexapoda</taxon>
        <taxon>Insecta</taxon>
        <taxon>Pterygota</taxon>
        <taxon>Neoptera</taxon>
        <taxon>Endopterygota</taxon>
        <taxon>Coleoptera</taxon>
        <taxon>Polyphaga</taxon>
        <taxon>Cucujiformia</taxon>
        <taxon>Chrysomeloidea</taxon>
        <taxon>Chrysomelidae</taxon>
        <taxon>Galerucinae</taxon>
        <taxon>Diabroticina</taxon>
        <taxon>Diabroticites</taxon>
        <taxon>Diabrotica</taxon>
    </lineage>
</organism>
<dbReference type="InterPro" id="IPR036249">
    <property type="entry name" value="Thioredoxin-like_sf"/>
</dbReference>
<dbReference type="SUPFAM" id="SSF52833">
    <property type="entry name" value="Thioredoxin-like"/>
    <property type="match status" value="1"/>
</dbReference>
<dbReference type="SFLD" id="SFLDS00019">
    <property type="entry name" value="Glutathione_Transferase_(cytos"/>
    <property type="match status" value="1"/>
</dbReference>
<evidence type="ECO:0000259" key="3">
    <source>
        <dbReference type="PROSITE" id="PS50404"/>
    </source>
</evidence>
<dbReference type="SUPFAM" id="SSF47616">
    <property type="entry name" value="GST C-terminal domain-like"/>
    <property type="match status" value="1"/>
</dbReference>
<dbReference type="SFLD" id="SFLDG00358">
    <property type="entry name" value="Main_(cytGST)"/>
    <property type="match status" value="1"/>
</dbReference>
<keyword evidence="2" id="KW-0560">Oxidoreductase</keyword>
<dbReference type="Gene3D" id="1.20.1050.10">
    <property type="match status" value="1"/>
</dbReference>
<sequence>MSTKHLTVGSVEPPRTEGLLRLYSMKFCPYVQRVKLVLKAKNIPHDVVNINLFKKPEWYSKINEKKLVPAILDGDKIVVESLDIADYLDKKYPENPLYPADPAAKQQIKDIINKAGVAMGLFTNLLLGKEEHPAEEWAKLLLEALQPLEEALSQRGTPFFGGDKPGMADYMIWPWAEKAGCIGIKLQQKLPLIDSDIPVLRKWRKDMKNDPICKALYISSEKFWKIAKSKIDGEEPAYDEV</sequence>
<dbReference type="AlphaFoldDB" id="A0A6P7FPX7"/>
<name>A0A6P7FPX7_DIAVI</name>
<dbReference type="FunFam" id="1.20.1050.10:FF:000009">
    <property type="entry name" value="Glutathione S-transferase omega-1"/>
    <property type="match status" value="1"/>
</dbReference>
<dbReference type="InterPro" id="IPR010987">
    <property type="entry name" value="Glutathione-S-Trfase_C-like"/>
</dbReference>
<dbReference type="InterPro" id="IPR005442">
    <property type="entry name" value="GST_omega"/>
</dbReference>
<dbReference type="InterPro" id="IPR050983">
    <property type="entry name" value="GST_Omega/HSP26"/>
</dbReference>
<dbReference type="FunFam" id="3.40.30.10:FF:000123">
    <property type="entry name" value="Glutathione transferase o1"/>
    <property type="match status" value="1"/>
</dbReference>
<dbReference type="PANTHER" id="PTHR43968">
    <property type="match status" value="1"/>
</dbReference>
<comment type="similarity">
    <text evidence="1">Belongs to the GST superfamily. Omega family.</text>
</comment>
<reference evidence="5" key="2">
    <citation type="submission" date="2025-05" db="UniProtKB">
        <authorList>
            <consortium name="EnsemblMetazoa"/>
        </authorList>
    </citation>
    <scope>IDENTIFICATION</scope>
</reference>
<dbReference type="InParanoid" id="A0A6P7FPX7"/>
<accession>A0A6P7FPX7</accession>
<dbReference type="PANTHER" id="PTHR43968:SF6">
    <property type="entry name" value="GLUTATHIONE S-TRANSFERASE OMEGA"/>
    <property type="match status" value="1"/>
</dbReference>
<keyword evidence="6" id="KW-1185">Reference proteome</keyword>
<protein>
    <submittedName>
        <fullName evidence="7">Pyrimidodiazepine synthase-like</fullName>
    </submittedName>
</protein>
<reference evidence="7" key="1">
    <citation type="submission" date="2025-04" db="UniProtKB">
        <authorList>
            <consortium name="RefSeq"/>
        </authorList>
    </citation>
    <scope>IDENTIFICATION</scope>
    <source>
        <tissue evidence="7">Whole insect</tissue>
    </source>
</reference>
<dbReference type="PRINTS" id="PR01625">
    <property type="entry name" value="GSTRNSFRASEO"/>
</dbReference>
<dbReference type="PROSITE" id="PS51354">
    <property type="entry name" value="GLUTAREDOXIN_2"/>
    <property type="match status" value="1"/>
</dbReference>
<dbReference type="RefSeq" id="XP_028136822.1">
    <property type="nucleotide sequence ID" value="XM_028281021.1"/>
</dbReference>
<evidence type="ECO:0000259" key="4">
    <source>
        <dbReference type="PROSITE" id="PS50405"/>
    </source>
</evidence>
<dbReference type="PROSITE" id="PS50405">
    <property type="entry name" value="GST_CTER"/>
    <property type="match status" value="1"/>
</dbReference>
<dbReference type="GO" id="GO:0004364">
    <property type="term" value="F:glutathione transferase activity"/>
    <property type="evidence" value="ECO:0007669"/>
    <property type="project" value="InterPro"/>
</dbReference>
<evidence type="ECO:0000313" key="5">
    <source>
        <dbReference type="EnsemblMetazoa" id="XP_050504812.1"/>
    </source>
</evidence>
<dbReference type="InterPro" id="IPR040079">
    <property type="entry name" value="Glutathione_S-Trfase"/>
</dbReference>
<dbReference type="GO" id="GO:0045174">
    <property type="term" value="F:glutathione dehydrogenase (ascorbate) activity"/>
    <property type="evidence" value="ECO:0007669"/>
    <property type="project" value="TreeGrafter"/>
</dbReference>
<dbReference type="FunCoup" id="A0A6P7FPX7">
    <property type="interactions" value="647"/>
</dbReference>
<dbReference type="GO" id="GO:0006749">
    <property type="term" value="P:glutathione metabolic process"/>
    <property type="evidence" value="ECO:0007669"/>
    <property type="project" value="TreeGrafter"/>
</dbReference>
<dbReference type="Proteomes" id="UP001652700">
    <property type="component" value="Unplaced"/>
</dbReference>
<gene>
    <name evidence="7" type="primary">LOC114331440</name>
</gene>
<dbReference type="InterPro" id="IPR004045">
    <property type="entry name" value="Glutathione_S-Trfase_N"/>
</dbReference>